<proteinExistence type="predicted"/>
<protein>
    <submittedName>
        <fullName evidence="4">Leucine carboxyl methyltransferase</fullName>
    </submittedName>
    <submittedName>
        <fullName evidence="3">Methyltransferase TIGR00027 family</fullName>
    </submittedName>
</protein>
<evidence type="ECO:0000313" key="6">
    <source>
        <dbReference type="Proteomes" id="UP000183442"/>
    </source>
</evidence>
<dbReference type="GO" id="GO:0008168">
    <property type="term" value="F:methyltransferase activity"/>
    <property type="evidence" value="ECO:0007669"/>
    <property type="project" value="UniProtKB-KW"/>
</dbReference>
<dbReference type="STRING" id="294671.YLM1_1075"/>
<evidence type="ECO:0000313" key="5">
    <source>
        <dbReference type="Proteomes" id="UP000066376"/>
    </source>
</evidence>
<dbReference type="AlphaFoldDB" id="A0A126R0N1"/>
<keyword evidence="1 3" id="KW-0489">Methyltransferase</keyword>
<dbReference type="SUPFAM" id="SSF53335">
    <property type="entry name" value="S-adenosyl-L-methionine-dependent methyltransferases"/>
    <property type="match status" value="1"/>
</dbReference>
<dbReference type="Proteomes" id="UP000183442">
    <property type="component" value="Unassembled WGS sequence"/>
</dbReference>
<dbReference type="EMBL" id="FOTL01000003">
    <property type="protein sequence ID" value="SFL24344.1"/>
    <property type="molecule type" value="Genomic_DNA"/>
</dbReference>
<evidence type="ECO:0000256" key="1">
    <source>
        <dbReference type="ARBA" id="ARBA00022603"/>
    </source>
</evidence>
<reference evidence="4" key="4">
    <citation type="submission" date="2016-10" db="EMBL/GenBank/DDBJ databases">
        <authorList>
            <person name="de Groot N.N."/>
        </authorList>
    </citation>
    <scope>NUCLEOTIDE SEQUENCE [LARGE SCALE GENOMIC DNA]</scope>
    <source>
        <strain evidence="4">DSM 16632</strain>
    </source>
</reference>
<evidence type="ECO:0000256" key="2">
    <source>
        <dbReference type="ARBA" id="ARBA00022679"/>
    </source>
</evidence>
<dbReference type="InterPro" id="IPR007213">
    <property type="entry name" value="Ppm1/Ppm2/Tcmp"/>
</dbReference>
<dbReference type="EMBL" id="CP014265">
    <property type="protein sequence ID" value="AMK15632.1"/>
    <property type="molecule type" value="Genomic_DNA"/>
</dbReference>
<dbReference type="InterPro" id="IPR016874">
    <property type="entry name" value="TcmP-like"/>
</dbReference>
<accession>A0A126R0N1</accession>
<evidence type="ECO:0000313" key="3">
    <source>
        <dbReference type="EMBL" id="AMK15632.1"/>
    </source>
</evidence>
<dbReference type="Proteomes" id="UP000066376">
    <property type="component" value="Chromosome"/>
</dbReference>
<dbReference type="Gene3D" id="3.40.50.150">
    <property type="entry name" value="Vaccinia Virus protein VP39"/>
    <property type="match status" value="1"/>
</dbReference>
<dbReference type="Pfam" id="PF04072">
    <property type="entry name" value="LCM"/>
    <property type="match status" value="1"/>
</dbReference>
<organism evidence="3 5">
    <name type="scientific">Methanobrevibacter olleyae</name>
    <dbReference type="NCBI Taxonomy" id="294671"/>
    <lineage>
        <taxon>Archaea</taxon>
        <taxon>Methanobacteriati</taxon>
        <taxon>Methanobacteriota</taxon>
        <taxon>Methanomada group</taxon>
        <taxon>Methanobacteria</taxon>
        <taxon>Methanobacteriales</taxon>
        <taxon>Methanobacteriaceae</taxon>
        <taxon>Methanobrevibacter</taxon>
    </lineage>
</organism>
<dbReference type="KEGG" id="mol:YLM1_1075"/>
<gene>
    <name evidence="4" type="ORF">SAMN02910297_00339</name>
    <name evidence="3" type="ORF">YLM1_1075</name>
</gene>
<sequence length="271" mass="31893">MFGENMVDYEGVEDTLFIPLTARINISKKFPEYFYDEEALKLENIVANKLIEEKSSEYHLLASVARYYNFDEITQKFINKNTESNIINLGVGLETSYFRLDRKDSIFYEVDLPEVIKLRRDLIGENENEFLISGDLFKIGWMERIDKFKPTLIIASGVFQYFHEEEIIKIIKLIQENFDNAEIIFDATNRNGLKFANRYVQKTGNESAIMYFYVNDGKEFAKKTNSTLIEQRPFFIDARKILSKKIEFMTKILMWSGDLLNTTRIIHLKLE</sequence>
<dbReference type="PANTHER" id="PTHR43619">
    <property type="entry name" value="S-ADENOSYL-L-METHIONINE-DEPENDENT METHYLTRANSFERASE YKTD-RELATED"/>
    <property type="match status" value="1"/>
</dbReference>
<dbReference type="PIRSF" id="PIRSF028177">
    <property type="entry name" value="Polyketide_synth_Omtfrase_TcmP"/>
    <property type="match status" value="1"/>
</dbReference>
<keyword evidence="5" id="KW-1185">Reference proteome</keyword>
<reference evidence="5" key="2">
    <citation type="submission" date="2016-02" db="EMBL/GenBank/DDBJ databases">
        <title>The draft genome sequence of the rumen methanogen Methanobrevibacter olleyae YLM1.</title>
        <authorList>
            <consortium name="New Zealand Agricultural Greenhouse Gas Research Centre/Pastoral Greenhouse Gas Research Consortium"/>
            <person name="Kelly W.J."/>
            <person name="Li D."/>
            <person name="Lambie S.C."/>
            <person name="Attwood G.T."/>
            <person name="Altermann E."/>
            <person name="Leahy S.C."/>
        </authorList>
    </citation>
    <scope>NUCLEOTIDE SEQUENCE [LARGE SCALE GENOMIC DNA]</scope>
    <source>
        <strain evidence="5">YLM1</strain>
    </source>
</reference>
<name>A0A126R0N1_METOL</name>
<evidence type="ECO:0000313" key="4">
    <source>
        <dbReference type="EMBL" id="SFL24344.1"/>
    </source>
</evidence>
<reference evidence="6" key="3">
    <citation type="submission" date="2016-10" db="EMBL/GenBank/DDBJ databases">
        <authorList>
            <person name="Varghese N."/>
        </authorList>
    </citation>
    <scope>NUCLEOTIDE SEQUENCE [LARGE SCALE GENOMIC DNA]</scope>
    <source>
        <strain evidence="6">DSM 16632</strain>
    </source>
</reference>
<reference evidence="3 5" key="1">
    <citation type="journal article" date="2016" name="Genome Announc.">
        <title>Draft Genome Sequence of the Rumen Methanogen Methanobrevibacter olleyae YLM1.</title>
        <authorList>
            <person name="Kelly W.J."/>
            <person name="Li D."/>
            <person name="Lambie S.C."/>
            <person name="Cox F."/>
            <person name="Attwood G.T."/>
            <person name="Altermann E."/>
            <person name="Leahy S.C."/>
        </authorList>
    </citation>
    <scope>NUCLEOTIDE SEQUENCE [LARGE SCALE GENOMIC DNA]</scope>
    <source>
        <strain evidence="3 5">YLM1</strain>
    </source>
</reference>
<dbReference type="PANTHER" id="PTHR43619:SF2">
    <property type="entry name" value="S-ADENOSYL-L-METHIONINE-DEPENDENT METHYLTRANSFERASES SUPERFAMILY PROTEIN"/>
    <property type="match status" value="1"/>
</dbReference>
<keyword evidence="2 3" id="KW-0808">Transferase</keyword>
<dbReference type="GO" id="GO:0032259">
    <property type="term" value="P:methylation"/>
    <property type="evidence" value="ECO:0007669"/>
    <property type="project" value="UniProtKB-KW"/>
</dbReference>
<dbReference type="InterPro" id="IPR029063">
    <property type="entry name" value="SAM-dependent_MTases_sf"/>
</dbReference>
<dbReference type="PATRIC" id="fig|294671.3.peg.1126"/>